<dbReference type="Pfam" id="PF13530">
    <property type="entry name" value="SCP2_2"/>
    <property type="match status" value="1"/>
</dbReference>
<dbReference type="GO" id="GO:0034069">
    <property type="term" value="F:aminoglycoside N-acetyltransferase activity"/>
    <property type="evidence" value="ECO:0007669"/>
    <property type="project" value="TreeGrafter"/>
</dbReference>
<protein>
    <recommendedName>
        <fullName evidence="5">N-acetyltransferase domain-containing protein</fullName>
    </recommendedName>
</protein>
<dbReference type="HAMAP" id="MF_01812">
    <property type="entry name" value="Eis"/>
    <property type="match status" value="1"/>
</dbReference>
<comment type="subunit">
    <text evidence="4">Homohexamer; trimer of dimers.</text>
</comment>
<dbReference type="Gene3D" id="3.30.1050.10">
    <property type="entry name" value="SCP2 sterol-binding domain"/>
    <property type="match status" value="1"/>
</dbReference>
<evidence type="ECO:0000259" key="5">
    <source>
        <dbReference type="PROSITE" id="PS51186"/>
    </source>
</evidence>
<dbReference type="SUPFAM" id="SSF55729">
    <property type="entry name" value="Acyl-CoA N-acyltransferases (Nat)"/>
    <property type="match status" value="1"/>
</dbReference>
<dbReference type="InterPro" id="IPR025559">
    <property type="entry name" value="Eis_dom"/>
</dbReference>
<comment type="similarity">
    <text evidence="1 4">Belongs to the acetyltransferase Eis family.</text>
</comment>
<feature type="binding site" evidence="4">
    <location>
        <begin position="89"/>
        <end position="91"/>
    </location>
    <ligand>
        <name>acetyl-CoA</name>
        <dbReference type="ChEBI" id="CHEBI:57288"/>
    </ligand>
</feature>
<feature type="active site" description="Proton donor" evidence="4">
    <location>
        <position position="130"/>
    </location>
</feature>
<evidence type="ECO:0000256" key="1">
    <source>
        <dbReference type="ARBA" id="ARBA00009213"/>
    </source>
</evidence>
<evidence type="ECO:0000256" key="4">
    <source>
        <dbReference type="HAMAP-Rule" id="MF_01812"/>
    </source>
</evidence>
<dbReference type="SUPFAM" id="SSF55718">
    <property type="entry name" value="SCP-like"/>
    <property type="match status" value="1"/>
</dbReference>
<sequence length="405" mass="44094">MNGLINGPHVRALNGDEELLAATKVFRTAMIGLPVLPRDRAVELNRLNNAGRTYGAFEADRLIGTTDSYAGTITVPGGNRVPHAAVTHVGVLPGHTRQGVAKALLVRQLKDARQRGEALVSLRAASASIYGRFGYAVASSAATIEVDAVNARLHVGVERGSVQLIDPDNAWHRMAVLYRSLLPERAGAIDRGAYWWRLQEMRQQGAPTLSHVAVRGEEGYVRYHAVPSANWFAERQRTIVVDDLIASSSETYAALIGYVLSLDLVHKVVLTARPTDDLLPWLLEDYRHSKATDLRDETWLRIVDTRIALDARRYSGDASLVIEVIDPLLPENTGRFQITANGAAPSDRKPDVTADIAALAAVYLGGARWWQLVQSGRAQARSVSAVAALDQLFATDAAPFCGTHF</sequence>
<dbReference type="InterPro" id="IPR022902">
    <property type="entry name" value="NAcTrfase_Eis"/>
</dbReference>
<name>A0A0J1CXC2_9BURK</name>
<dbReference type="CDD" id="cd04301">
    <property type="entry name" value="NAT_SF"/>
    <property type="match status" value="1"/>
</dbReference>
<evidence type="ECO:0000256" key="2">
    <source>
        <dbReference type="ARBA" id="ARBA00022679"/>
    </source>
</evidence>
<evidence type="ECO:0000313" key="7">
    <source>
        <dbReference type="Proteomes" id="UP000035963"/>
    </source>
</evidence>
<comment type="caution">
    <text evidence="4">Lacks conserved residue(s) required for the propagation of feature annotation.</text>
</comment>
<gene>
    <name evidence="6" type="ORF">EOS_15760</name>
</gene>
<dbReference type="NCBIfam" id="NF002367">
    <property type="entry name" value="PRK01346.1-4"/>
    <property type="match status" value="1"/>
</dbReference>
<dbReference type="Pfam" id="PF13527">
    <property type="entry name" value="Acetyltransf_9"/>
    <property type="match status" value="1"/>
</dbReference>
<feature type="domain" description="N-acetyltransferase" evidence="5">
    <location>
        <begin position="8"/>
        <end position="156"/>
    </location>
</feature>
<keyword evidence="3 4" id="KW-0012">Acyltransferase</keyword>
<keyword evidence="2 4" id="KW-0808">Transferase</keyword>
<dbReference type="PANTHER" id="PTHR37817:SF1">
    <property type="entry name" value="N-ACETYLTRANSFERASE EIS"/>
    <property type="match status" value="1"/>
</dbReference>
<evidence type="ECO:0000313" key="6">
    <source>
        <dbReference type="EMBL" id="KLU25225.1"/>
    </source>
</evidence>
<feature type="active site" description="Proton acceptor; via carboxylate" evidence="4">
    <location>
        <position position="405"/>
    </location>
</feature>
<dbReference type="PATRIC" id="fig|908627.4.peg.3514"/>
<accession>A0A0J1CXC2</accession>
<dbReference type="PROSITE" id="PS51186">
    <property type="entry name" value="GNAT"/>
    <property type="match status" value="1"/>
</dbReference>
<proteinExistence type="inferred from homology"/>
<dbReference type="InterPro" id="IPR016181">
    <property type="entry name" value="Acyl_CoA_acyltransferase"/>
</dbReference>
<dbReference type="GO" id="GO:0030649">
    <property type="term" value="P:aminoglycoside antibiotic catabolic process"/>
    <property type="evidence" value="ECO:0007669"/>
    <property type="project" value="TreeGrafter"/>
</dbReference>
<organism evidence="6 7">
    <name type="scientific">Caballeronia mineralivorans PML1(12)</name>
    <dbReference type="NCBI Taxonomy" id="908627"/>
    <lineage>
        <taxon>Bacteria</taxon>
        <taxon>Pseudomonadati</taxon>
        <taxon>Pseudomonadota</taxon>
        <taxon>Betaproteobacteria</taxon>
        <taxon>Burkholderiales</taxon>
        <taxon>Burkholderiaceae</taxon>
        <taxon>Caballeronia</taxon>
    </lineage>
</organism>
<feature type="binding site" evidence="4">
    <location>
        <begin position="97"/>
        <end position="102"/>
    </location>
    <ligand>
        <name>acetyl-CoA</name>
        <dbReference type="ChEBI" id="CHEBI:57288"/>
    </ligand>
</feature>
<dbReference type="PANTHER" id="PTHR37817">
    <property type="entry name" value="N-ACETYLTRANSFERASE EIS"/>
    <property type="match status" value="1"/>
</dbReference>
<dbReference type="InterPro" id="IPR000182">
    <property type="entry name" value="GNAT_dom"/>
</dbReference>
<reference evidence="6 7" key="1">
    <citation type="journal article" date="2015" name="Genome Announc.">
        <title>Draft Genome Sequence of Burkholderia sp. Strain PML1(12), an Ectomycorrhizosphere-Inhabiting Bacterium with Effective Mineral-Weathering Ability.</title>
        <authorList>
            <person name="Uroz S."/>
            <person name="Oger P."/>
        </authorList>
    </citation>
    <scope>NUCLEOTIDE SEQUENCE [LARGE SCALE GENOMIC DNA]</scope>
    <source>
        <strain evidence="7">PML1(12)</strain>
    </source>
</reference>
<dbReference type="EMBL" id="AEJF01000096">
    <property type="protein sequence ID" value="KLU25225.1"/>
    <property type="molecule type" value="Genomic_DNA"/>
</dbReference>
<dbReference type="InterPro" id="IPR036527">
    <property type="entry name" value="SCP2_sterol-bd_dom_sf"/>
</dbReference>
<keyword evidence="7" id="KW-1185">Reference proteome</keyword>
<dbReference type="Pfam" id="PF17668">
    <property type="entry name" value="Acetyltransf_17"/>
    <property type="match status" value="1"/>
</dbReference>
<dbReference type="RefSeq" id="WP_047847602.1">
    <property type="nucleotide sequence ID" value="NZ_AEJF01000096.1"/>
</dbReference>
<dbReference type="Gene3D" id="3.40.630.30">
    <property type="match status" value="2"/>
</dbReference>
<dbReference type="InterPro" id="IPR051554">
    <property type="entry name" value="Acetyltransferase_Eis"/>
</dbReference>
<dbReference type="Proteomes" id="UP000035963">
    <property type="component" value="Unassembled WGS sequence"/>
</dbReference>
<evidence type="ECO:0000256" key="3">
    <source>
        <dbReference type="ARBA" id="ARBA00023315"/>
    </source>
</evidence>
<dbReference type="InterPro" id="IPR041380">
    <property type="entry name" value="Acetyltransf_17"/>
</dbReference>
<dbReference type="OrthoDB" id="572496at2"/>
<comment type="caution">
    <text evidence="6">The sequence shown here is derived from an EMBL/GenBank/DDBJ whole genome shotgun (WGS) entry which is preliminary data.</text>
</comment>
<dbReference type="AlphaFoldDB" id="A0A0J1CXC2"/>